<dbReference type="RefSeq" id="WP_136572433.1">
    <property type="nucleotide sequence ID" value="NZ_STFG01000002.1"/>
</dbReference>
<dbReference type="Gene3D" id="3.90.1670.10">
    <property type="entry name" value="FdhE-like domain"/>
    <property type="match status" value="1"/>
</dbReference>
<dbReference type="InterPro" id="IPR056797">
    <property type="entry name" value="FdhE_central"/>
</dbReference>
<dbReference type="Proteomes" id="UP000308917">
    <property type="component" value="Unassembled WGS sequence"/>
</dbReference>
<dbReference type="AlphaFoldDB" id="A0A4S8FB78"/>
<dbReference type="EMBL" id="STFG01000002">
    <property type="protein sequence ID" value="THU04537.1"/>
    <property type="molecule type" value="Genomic_DNA"/>
</dbReference>
<dbReference type="InterPro" id="IPR024064">
    <property type="entry name" value="FdhE-like_sf"/>
</dbReference>
<comment type="similarity">
    <text evidence="2">Belongs to the FdhE family.</text>
</comment>
<dbReference type="InterPro" id="IPR056774">
    <property type="entry name" value="FdhE_N"/>
</dbReference>
<proteinExistence type="inferred from homology"/>
<organism evidence="6 7">
    <name type="scientific">Lampropedia puyangensis</name>
    <dbReference type="NCBI Taxonomy" id="1330072"/>
    <lineage>
        <taxon>Bacteria</taxon>
        <taxon>Pseudomonadati</taxon>
        <taxon>Pseudomonadota</taxon>
        <taxon>Betaproteobacteria</taxon>
        <taxon>Burkholderiales</taxon>
        <taxon>Comamonadaceae</taxon>
        <taxon>Lampropedia</taxon>
    </lineage>
</organism>
<dbReference type="OrthoDB" id="9794151at2"/>
<evidence type="ECO:0000259" key="3">
    <source>
        <dbReference type="Pfam" id="PF04216"/>
    </source>
</evidence>
<dbReference type="SUPFAM" id="SSF144020">
    <property type="entry name" value="FdhE-like"/>
    <property type="match status" value="1"/>
</dbReference>
<comment type="function">
    <text evidence="2">Necessary for formate dehydrogenase activity.</text>
</comment>
<accession>A0A4S8FB78</accession>
<dbReference type="PANTHER" id="PTHR37689">
    <property type="entry name" value="PROTEIN FDHE"/>
    <property type="match status" value="1"/>
</dbReference>
<comment type="subcellular location">
    <subcellularLocation>
        <location evidence="2">Cytoplasm</location>
    </subcellularLocation>
</comment>
<dbReference type="CDD" id="cd16341">
    <property type="entry name" value="FdhE"/>
    <property type="match status" value="1"/>
</dbReference>
<evidence type="ECO:0000313" key="6">
    <source>
        <dbReference type="EMBL" id="THU04537.1"/>
    </source>
</evidence>
<dbReference type="PIRSF" id="PIRSF018296">
    <property type="entry name" value="Format_dh_formtn"/>
    <property type="match status" value="1"/>
</dbReference>
<dbReference type="GO" id="GO:0051604">
    <property type="term" value="P:protein maturation"/>
    <property type="evidence" value="ECO:0007669"/>
    <property type="project" value="TreeGrafter"/>
</dbReference>
<comment type="caution">
    <text evidence="6">The sequence shown here is derived from an EMBL/GenBank/DDBJ whole genome shotgun (WGS) entry which is preliminary data.</text>
</comment>
<dbReference type="InterPro" id="IPR056796">
    <property type="entry name" value="FdhE_C"/>
</dbReference>
<evidence type="ECO:0000259" key="5">
    <source>
        <dbReference type="Pfam" id="PF24860"/>
    </source>
</evidence>
<name>A0A4S8FB78_9BURK</name>
<dbReference type="Pfam" id="PF04216">
    <property type="entry name" value="FdhE_N"/>
    <property type="match status" value="1"/>
</dbReference>
<feature type="domain" description="FdhE central" evidence="4">
    <location>
        <begin position="195"/>
        <end position="233"/>
    </location>
</feature>
<dbReference type="NCBIfam" id="TIGR01562">
    <property type="entry name" value="FdhE"/>
    <property type="match status" value="1"/>
</dbReference>
<keyword evidence="7" id="KW-1185">Reference proteome</keyword>
<dbReference type="GO" id="GO:0008199">
    <property type="term" value="F:ferric iron binding"/>
    <property type="evidence" value="ECO:0007669"/>
    <property type="project" value="TreeGrafter"/>
</dbReference>
<feature type="domain" description="FdhE N-terminal" evidence="3">
    <location>
        <begin position="18"/>
        <end position="190"/>
    </location>
</feature>
<gene>
    <name evidence="2 6" type="primary">fdhE</name>
    <name evidence="6" type="ORF">E9531_03880</name>
</gene>
<protein>
    <recommendedName>
        <fullName evidence="2">Protein FdhE homolog</fullName>
    </recommendedName>
</protein>
<evidence type="ECO:0000256" key="2">
    <source>
        <dbReference type="HAMAP-Rule" id="MF_00611"/>
    </source>
</evidence>
<evidence type="ECO:0000313" key="7">
    <source>
        <dbReference type="Proteomes" id="UP000308917"/>
    </source>
</evidence>
<feature type="domain" description="FdhE C-terminal" evidence="5">
    <location>
        <begin position="234"/>
        <end position="322"/>
    </location>
</feature>
<evidence type="ECO:0000256" key="1">
    <source>
        <dbReference type="ARBA" id="ARBA00022490"/>
    </source>
</evidence>
<sequence>MQRILQPGEIEALDGISFPRIILPQPAMLFQDRAARLLQLAEGNPIADYLRFTAQLVLAQQQVCKDLPTPKPLSKTSIEQANANGMPLLSKAEALPSTWPQTLRRLVDTLIATHQQSTAEKPSALPPSLIPALQQLHAKNDEALIALAKQVLADNVGRDELATAPIVMASLQVQFAHIAAHIPEQAVPYAEPAAICPICGSAPVASVLRIGARVAGHRYLHCSLCCSEWHMVRVKCSHCESTKGISYQGIQGQEGKTDSQGKEVKDQVVLAETCDECHTYRKLVNQEKSPYAEPLADDLATLMLDLLMGETDFVRASDNPLLLIEKPLAV</sequence>
<dbReference type="InterPro" id="IPR006452">
    <property type="entry name" value="Formate_DH_accessory"/>
</dbReference>
<dbReference type="Pfam" id="PF24859">
    <property type="entry name" value="FdhE_central"/>
    <property type="match status" value="1"/>
</dbReference>
<dbReference type="Pfam" id="PF24860">
    <property type="entry name" value="FdhE_C"/>
    <property type="match status" value="1"/>
</dbReference>
<evidence type="ECO:0000259" key="4">
    <source>
        <dbReference type="Pfam" id="PF24859"/>
    </source>
</evidence>
<dbReference type="HAMAP" id="MF_00611">
    <property type="entry name" value="FdeH"/>
    <property type="match status" value="1"/>
</dbReference>
<dbReference type="PANTHER" id="PTHR37689:SF1">
    <property type="entry name" value="PROTEIN FDHE"/>
    <property type="match status" value="1"/>
</dbReference>
<reference evidence="6 7" key="1">
    <citation type="journal article" date="2015" name="Antonie Van Leeuwenhoek">
        <title>Lampropedia puyangensis sp. nov., isolated from symptomatic bark of Populus ? euramericana canker and emended description of Lampropedia hyalina (Ehrenberg 1832) Lee et al. 2004.</title>
        <authorList>
            <person name="Li Y."/>
            <person name="Wang T."/>
            <person name="Piao C.G."/>
            <person name="Wang L.F."/>
            <person name="Tian G.Z."/>
            <person name="Zhu T.H."/>
            <person name="Guo M.W."/>
        </authorList>
    </citation>
    <scope>NUCLEOTIDE SEQUENCE [LARGE SCALE GENOMIC DNA]</scope>
    <source>
        <strain evidence="6 7">2-bin</strain>
    </source>
</reference>
<keyword evidence="1 2" id="KW-0963">Cytoplasm</keyword>
<dbReference type="GO" id="GO:0005829">
    <property type="term" value="C:cytosol"/>
    <property type="evidence" value="ECO:0007669"/>
    <property type="project" value="TreeGrafter"/>
</dbReference>